<evidence type="ECO:0000313" key="1">
    <source>
        <dbReference type="EMBL" id="MBI4210684.1"/>
    </source>
</evidence>
<dbReference type="AlphaFoldDB" id="A0A8T3YJH8"/>
<protein>
    <submittedName>
        <fullName evidence="1">Uncharacterized protein</fullName>
    </submittedName>
</protein>
<reference evidence="1" key="1">
    <citation type="submission" date="2020-07" db="EMBL/GenBank/DDBJ databases">
        <title>Huge and variable diversity of episymbiotic CPR bacteria and DPANN archaea in groundwater ecosystems.</title>
        <authorList>
            <person name="He C.Y."/>
            <person name="Keren R."/>
            <person name="Whittaker M."/>
            <person name="Farag I.F."/>
            <person name="Doudna J."/>
            <person name="Cate J.H.D."/>
            <person name="Banfield J.F."/>
        </authorList>
    </citation>
    <scope>NUCLEOTIDE SEQUENCE</scope>
    <source>
        <strain evidence="1">NC_groundwater_1296_Ag_S-0.2um_52_80</strain>
    </source>
</reference>
<proteinExistence type="predicted"/>
<organism evidence="1 2">
    <name type="scientific">Candidatus Iainarchaeum sp</name>
    <dbReference type="NCBI Taxonomy" id="3101447"/>
    <lineage>
        <taxon>Archaea</taxon>
        <taxon>Candidatus Iainarchaeota</taxon>
        <taxon>Candidatus Iainarchaeia</taxon>
        <taxon>Candidatus Iainarchaeales</taxon>
        <taxon>Candidatus Iainarchaeaceae</taxon>
        <taxon>Candidatus Iainarchaeum</taxon>
    </lineage>
</organism>
<sequence>MTQETVTVPRKEYESLKRQVEIFKESNIYKRLIEFENNIAAGKKFYREDLGF</sequence>
<gene>
    <name evidence="1" type="ORF">HY544_04225</name>
</gene>
<name>A0A8T3YJH8_9ARCH</name>
<evidence type="ECO:0000313" key="2">
    <source>
        <dbReference type="Proteomes" id="UP000732298"/>
    </source>
</evidence>
<accession>A0A8T3YJH8</accession>
<comment type="caution">
    <text evidence="1">The sequence shown here is derived from an EMBL/GenBank/DDBJ whole genome shotgun (WGS) entry which is preliminary data.</text>
</comment>
<dbReference type="Proteomes" id="UP000732298">
    <property type="component" value="Unassembled WGS sequence"/>
</dbReference>
<dbReference type="EMBL" id="JACQPB010000040">
    <property type="protein sequence ID" value="MBI4210684.1"/>
    <property type="molecule type" value="Genomic_DNA"/>
</dbReference>